<dbReference type="AlphaFoldDB" id="A0A1S3AA80"/>
<dbReference type="GlyCosmos" id="A0A1S3AA80">
    <property type="glycosylation" value="1 site, No reported glycans"/>
</dbReference>
<dbReference type="PIRSF" id="PIRSF500773">
    <property type="entry name" value="Hyaluronidase_PH20_Hyal5"/>
    <property type="match status" value="1"/>
</dbReference>
<keyword evidence="12 13" id="KW-0326">Glycosidase</keyword>
<dbReference type="InterPro" id="IPR001439">
    <property type="entry name" value="Hyaluronidase_PH20/Hyal5"/>
</dbReference>
<accession>A0A1S3AA80</accession>
<keyword evidence="4" id="KW-1003">Cell membrane</keyword>
<dbReference type="OrthoDB" id="5796153at2759"/>
<dbReference type="GeneID" id="103121170"/>
<keyword evidence="9 16" id="KW-1015">Disulfide bond</keyword>
<dbReference type="RefSeq" id="XP_007531749.1">
    <property type="nucleotide sequence ID" value="XM_007531687.1"/>
</dbReference>
<evidence type="ECO:0000256" key="3">
    <source>
        <dbReference type="ARBA" id="ARBA00008871"/>
    </source>
</evidence>
<dbReference type="InterPro" id="IPR018155">
    <property type="entry name" value="Hyaluronidase"/>
</dbReference>
<evidence type="ECO:0000256" key="8">
    <source>
        <dbReference type="ARBA" id="ARBA00023136"/>
    </source>
</evidence>
<dbReference type="PIRSF" id="PIRSF038193">
    <property type="entry name" value="Hyaluronidase"/>
    <property type="match status" value="1"/>
</dbReference>
<dbReference type="GO" id="GO:0007342">
    <property type="term" value="P:fusion of sperm to egg plasma membrane involved in single fertilization"/>
    <property type="evidence" value="ECO:0007669"/>
    <property type="project" value="InterPro"/>
</dbReference>
<evidence type="ECO:0000313" key="19">
    <source>
        <dbReference type="RefSeq" id="XP_007531749.1"/>
    </source>
</evidence>
<feature type="glycosylation site" description="N-linked (GlcNAc...) asparagine" evidence="15">
    <location>
        <position position="368"/>
    </location>
</feature>
<evidence type="ECO:0000256" key="5">
    <source>
        <dbReference type="ARBA" id="ARBA00022622"/>
    </source>
</evidence>
<keyword evidence="11" id="KW-0449">Lipoprotein</keyword>
<evidence type="ECO:0000256" key="10">
    <source>
        <dbReference type="ARBA" id="ARBA00023180"/>
    </source>
</evidence>
<evidence type="ECO:0000256" key="13">
    <source>
        <dbReference type="PIRNR" id="PIRNR038193"/>
    </source>
</evidence>
<evidence type="ECO:0000256" key="7">
    <source>
        <dbReference type="ARBA" id="ARBA00022801"/>
    </source>
</evidence>
<keyword evidence="18" id="KW-1185">Reference proteome</keyword>
<evidence type="ECO:0000256" key="15">
    <source>
        <dbReference type="PIRSR" id="PIRSR038193-2"/>
    </source>
</evidence>
<dbReference type="SUPFAM" id="SSF51445">
    <property type="entry name" value="(Trans)glycosidases"/>
    <property type="match status" value="1"/>
</dbReference>
<feature type="disulfide bond" evidence="16">
    <location>
        <begin position="437"/>
        <end position="443"/>
    </location>
</feature>
<dbReference type="Pfam" id="PF01630">
    <property type="entry name" value="Glyco_hydro_56"/>
    <property type="match status" value="1"/>
</dbReference>
<name>A0A1S3AA80_ERIEU</name>
<gene>
    <name evidence="19" type="primary">LOC103121170</name>
</gene>
<evidence type="ECO:0000256" key="1">
    <source>
        <dbReference type="ARBA" id="ARBA00000251"/>
    </source>
</evidence>
<evidence type="ECO:0000256" key="12">
    <source>
        <dbReference type="ARBA" id="ARBA00023295"/>
    </source>
</evidence>
<evidence type="ECO:0000256" key="17">
    <source>
        <dbReference type="RuleBase" id="RU610713"/>
    </source>
</evidence>
<evidence type="ECO:0000256" key="6">
    <source>
        <dbReference type="ARBA" id="ARBA00022729"/>
    </source>
</evidence>
<feature type="disulfide bond" evidence="16">
    <location>
        <begin position="376"/>
        <end position="387"/>
    </location>
</feature>
<keyword evidence="7 13" id="KW-0378">Hydrolase</keyword>
<dbReference type="InParanoid" id="A0A1S3AA80"/>
<dbReference type="InterPro" id="IPR017853">
    <property type="entry name" value="GH"/>
</dbReference>
<keyword evidence="10" id="KW-0325">Glycoprotein</keyword>
<feature type="disulfide bond" evidence="16">
    <location>
        <begin position="381"/>
        <end position="435"/>
    </location>
</feature>
<dbReference type="GO" id="GO:0005886">
    <property type="term" value="C:plasma membrane"/>
    <property type="evidence" value="ECO:0007669"/>
    <property type="project" value="UniProtKB-SubCell"/>
</dbReference>
<evidence type="ECO:0000256" key="11">
    <source>
        <dbReference type="ARBA" id="ARBA00023288"/>
    </source>
</evidence>
<dbReference type="FunFam" id="3.20.20.70:FF:000065">
    <property type="entry name" value="Hyaluronidase"/>
    <property type="match status" value="1"/>
</dbReference>
<evidence type="ECO:0000313" key="18">
    <source>
        <dbReference type="Proteomes" id="UP001652624"/>
    </source>
</evidence>
<organism evidence="18 19">
    <name type="scientific">Erinaceus europaeus</name>
    <name type="common">Western European hedgehog</name>
    <dbReference type="NCBI Taxonomy" id="9365"/>
    <lineage>
        <taxon>Eukaryota</taxon>
        <taxon>Metazoa</taxon>
        <taxon>Chordata</taxon>
        <taxon>Craniata</taxon>
        <taxon>Vertebrata</taxon>
        <taxon>Euteleostomi</taxon>
        <taxon>Mammalia</taxon>
        <taxon>Eutheria</taxon>
        <taxon>Laurasiatheria</taxon>
        <taxon>Eulipotyphla</taxon>
        <taxon>Erinaceidae</taxon>
        <taxon>Erinaceinae</taxon>
        <taxon>Erinaceus</taxon>
    </lineage>
</organism>
<keyword evidence="8" id="KW-0472">Membrane</keyword>
<comment type="catalytic activity">
    <reaction evidence="1 13 17">
        <text>Random hydrolysis of (1-&gt;4)-linkages between N-acetyl-beta-D-glucosamine and D-glucuronate residues in hyaluronate.</text>
        <dbReference type="EC" id="3.2.1.35"/>
    </reaction>
</comment>
<keyword evidence="5" id="KW-0336">GPI-anchor</keyword>
<feature type="disulfide bond" evidence="16">
    <location>
        <begin position="223"/>
        <end position="237"/>
    </location>
</feature>
<feature type="active site" description="Proton donor" evidence="14">
    <location>
        <position position="147"/>
    </location>
</feature>
<dbReference type="GO" id="GO:0098552">
    <property type="term" value="C:side of membrane"/>
    <property type="evidence" value="ECO:0007669"/>
    <property type="project" value="UniProtKB-KW"/>
</dbReference>
<dbReference type="eggNOG" id="ENOG502QTUU">
    <property type="taxonomic scope" value="Eukaryota"/>
</dbReference>
<dbReference type="GO" id="GO:0001669">
    <property type="term" value="C:acrosomal vesicle"/>
    <property type="evidence" value="ECO:0007669"/>
    <property type="project" value="TreeGrafter"/>
</dbReference>
<feature type="disulfide bond" evidence="16">
    <location>
        <begin position="60"/>
        <end position="351"/>
    </location>
</feature>
<dbReference type="Gene3D" id="3.20.20.70">
    <property type="entry name" value="Aldolase class I"/>
    <property type="match status" value="1"/>
</dbReference>
<dbReference type="PRINTS" id="PR00848">
    <property type="entry name" value="SPERMPH20"/>
</dbReference>
<dbReference type="Proteomes" id="UP001652624">
    <property type="component" value="Chromosome 8"/>
</dbReference>
<dbReference type="GO" id="GO:0030214">
    <property type="term" value="P:hyaluronan catabolic process"/>
    <property type="evidence" value="ECO:0007669"/>
    <property type="project" value="TreeGrafter"/>
</dbReference>
<keyword evidence="6" id="KW-0732">Signal</keyword>
<evidence type="ECO:0000256" key="9">
    <source>
        <dbReference type="ARBA" id="ARBA00023157"/>
    </source>
</evidence>
<dbReference type="InterPro" id="IPR013785">
    <property type="entry name" value="Aldolase_TIM"/>
</dbReference>
<dbReference type="EC" id="3.2.1.35" evidence="13 17"/>
<evidence type="ECO:0000256" key="4">
    <source>
        <dbReference type="ARBA" id="ARBA00022475"/>
    </source>
</evidence>
<proteinExistence type="inferred from homology"/>
<dbReference type="PANTHER" id="PTHR11769:SF20">
    <property type="entry name" value="HYALURONIDASE PH-20"/>
    <property type="match status" value="1"/>
</dbReference>
<evidence type="ECO:0000256" key="16">
    <source>
        <dbReference type="PIRSR" id="PIRSR038193-3"/>
    </source>
</evidence>
<reference evidence="19" key="1">
    <citation type="submission" date="2025-08" db="UniProtKB">
        <authorList>
            <consortium name="RefSeq"/>
        </authorList>
    </citation>
    <scope>IDENTIFICATION</scope>
</reference>
<comment type="similarity">
    <text evidence="3 13 17">Belongs to the glycosyl hydrolase 56 family.</text>
</comment>
<dbReference type="PANTHER" id="PTHR11769">
    <property type="entry name" value="HYALURONIDASE"/>
    <property type="match status" value="1"/>
</dbReference>
<evidence type="ECO:0000256" key="14">
    <source>
        <dbReference type="PIRSR" id="PIRSR038193-1"/>
    </source>
</evidence>
<dbReference type="PRINTS" id="PR00846">
    <property type="entry name" value="GLHYDRLASE56"/>
</dbReference>
<evidence type="ECO:0000256" key="2">
    <source>
        <dbReference type="ARBA" id="ARBA00004609"/>
    </source>
</evidence>
<protein>
    <recommendedName>
        <fullName evidence="13 17">Hyaluronidase</fullName>
        <ecNumber evidence="13 17">3.2.1.35</ecNumber>
    </recommendedName>
</protein>
<dbReference type="GO" id="GO:0004415">
    <property type="term" value="F:hyalurononglucosaminidase activity"/>
    <property type="evidence" value="ECO:0007669"/>
    <property type="project" value="UniProtKB-UniRule"/>
</dbReference>
<dbReference type="GO" id="GO:0005975">
    <property type="term" value="P:carbohydrate metabolic process"/>
    <property type="evidence" value="ECO:0007669"/>
    <property type="project" value="UniProtKB-UniRule"/>
</dbReference>
<comment type="subcellular location">
    <subcellularLocation>
        <location evidence="2">Cell membrane</location>
        <topology evidence="2">Lipid-anchor</topology>
        <topology evidence="2">GPI-anchor</topology>
    </subcellularLocation>
</comment>
<sequence>MGMLRFKYIFFRSFVGLNGTSQAVFIILLFPTCFSEDFRAKPIFADVPYLWVWNAPTEFCFMRHNVTIDLSFFPLVGSPQKGLIGQRVTLFSVDKLGYYPHVDAKNQSHHGGIPQEGNLKDHLTKATTDINHYLPNDHAGMAVIDWEEWRPLWERNWKPKDIYKLLSVELVKQNNVGIDDTLANNKAKLEFESAGRAFMIETLKLGRRLRPKHYWGYYLFPDCNNHHYNKADYDGHCPDLEKQRNNELNWLWNESTALYPSIYLNTRLNSTPQATLFARNRIWEAIRVSGVRNAQDPLPIFIYTRPVFTDASGEYLPEHDLVSTIGESVALGASGIIMWGSLNLTQTVQTCMKLNNYLKTTLNPYIINVTLAAKMCSQVLCYDQGLCTRKNWDSNDYLHLDPAHFSIEFGRCERFIVNGEPTLADFYNFSRYFKCSCYSNVKCKERSDIRTVELVHVCVNDDLCITSYIKAKSSKNHTKWKRNLYNSSSSVSSSALPATLVSWERP</sequence>